<name>A0A811U2Z9_CERCA</name>
<comment type="caution">
    <text evidence="1">The sequence shown here is derived from an EMBL/GenBank/DDBJ whole genome shotgun (WGS) entry which is preliminary data.</text>
</comment>
<keyword evidence="2" id="KW-1185">Reference proteome</keyword>
<evidence type="ECO:0000313" key="1">
    <source>
        <dbReference type="EMBL" id="CAD6993289.1"/>
    </source>
</evidence>
<sequence length="115" mass="12239">MLMLNGANLEKKDKKFNADSSEVVNVAAVQSRARTITEDSNETLGVTQQQFAAIPNSAPCCDVKGSVIFGLNPHYFGPNSSSMAGFDLSDDKLAKVLNESQAGSSKYSSTEITDS</sequence>
<reference evidence="1" key="1">
    <citation type="submission" date="2020-11" db="EMBL/GenBank/DDBJ databases">
        <authorList>
            <person name="Whitehead M."/>
        </authorList>
    </citation>
    <scope>NUCLEOTIDE SEQUENCE</scope>
    <source>
        <strain evidence="1">EGII</strain>
    </source>
</reference>
<proteinExistence type="predicted"/>
<gene>
    <name evidence="1" type="ORF">CCAP1982_LOCUS2105</name>
</gene>
<organism evidence="1 2">
    <name type="scientific">Ceratitis capitata</name>
    <name type="common">Mediterranean fruit fly</name>
    <name type="synonym">Tephritis capitata</name>
    <dbReference type="NCBI Taxonomy" id="7213"/>
    <lineage>
        <taxon>Eukaryota</taxon>
        <taxon>Metazoa</taxon>
        <taxon>Ecdysozoa</taxon>
        <taxon>Arthropoda</taxon>
        <taxon>Hexapoda</taxon>
        <taxon>Insecta</taxon>
        <taxon>Pterygota</taxon>
        <taxon>Neoptera</taxon>
        <taxon>Endopterygota</taxon>
        <taxon>Diptera</taxon>
        <taxon>Brachycera</taxon>
        <taxon>Muscomorpha</taxon>
        <taxon>Tephritoidea</taxon>
        <taxon>Tephritidae</taxon>
        <taxon>Ceratitis</taxon>
        <taxon>Ceratitis</taxon>
    </lineage>
</organism>
<dbReference type="EMBL" id="CAJHJT010000001">
    <property type="protein sequence ID" value="CAD6993289.1"/>
    <property type="molecule type" value="Genomic_DNA"/>
</dbReference>
<accession>A0A811U2Z9</accession>
<protein>
    <submittedName>
        <fullName evidence="1">(Mediterranean fruit fly) hypothetical protein</fullName>
    </submittedName>
</protein>
<dbReference type="Proteomes" id="UP000606786">
    <property type="component" value="Unassembled WGS sequence"/>
</dbReference>
<evidence type="ECO:0000313" key="2">
    <source>
        <dbReference type="Proteomes" id="UP000606786"/>
    </source>
</evidence>
<dbReference type="AlphaFoldDB" id="A0A811U2Z9"/>